<dbReference type="SUPFAM" id="SSF51735">
    <property type="entry name" value="NAD(P)-binding Rossmann-fold domains"/>
    <property type="match status" value="1"/>
</dbReference>
<dbReference type="InterPro" id="IPR016040">
    <property type="entry name" value="NAD(P)-bd_dom"/>
</dbReference>
<dbReference type="OrthoDB" id="319724at2"/>
<protein>
    <submittedName>
        <fullName evidence="2">NmrA family protein</fullName>
    </submittedName>
</protein>
<dbReference type="CDD" id="cd05243">
    <property type="entry name" value="SDR_a5"/>
    <property type="match status" value="1"/>
</dbReference>
<reference evidence="2 3" key="1">
    <citation type="submission" date="2014-12" db="EMBL/GenBank/DDBJ databases">
        <title>Genome sequencing of Arthrobacter phenanthrenivorans SWC37.</title>
        <authorList>
            <person name="Tan P.W."/>
            <person name="Chan K.-G."/>
        </authorList>
    </citation>
    <scope>NUCLEOTIDE SEQUENCE [LARGE SCALE GENOMIC DNA]</scope>
    <source>
        <strain evidence="2 3">SWC37</strain>
    </source>
</reference>
<dbReference type="EMBL" id="JWTB01000029">
    <property type="protein sequence ID" value="KIC65718.1"/>
    <property type="molecule type" value="Genomic_DNA"/>
</dbReference>
<name>A0A0B4EGE2_PSEPS</name>
<evidence type="ECO:0000259" key="1">
    <source>
        <dbReference type="Pfam" id="PF13460"/>
    </source>
</evidence>
<dbReference type="PANTHER" id="PTHR12126">
    <property type="entry name" value="NADH-UBIQUINONE OXIDOREDUCTASE 39 KDA SUBUNIT-RELATED"/>
    <property type="match status" value="1"/>
</dbReference>
<sequence>MILVVGGTGRLGRAVVPLLRAAGHQVRIMARGASQPFPQSAGDGVEPFRGDLTSDTDCQAAVAGCTDVVFAASGFGAKDTDPRTVDRDGAIRLVHAAAAAGVRHMVMMSMHGAAPDGPIDYLRCKAAAEDALRSSGMDWTIIRLGALLEQRLEIMRGPLESKGKVPVFGSGTAPVTYTSVRDAAAVVVRAIGDPALRNRAIDWGSQTLTANQIAEAVLGRAGHGSVQRIPAAAIRVLSAAARPFSPFFARIAGAAVWEDSGAAAFQFGPPRDEFPDIPVTGLQQVLEGADEPRRPA</sequence>
<proteinExistence type="predicted"/>
<comment type="caution">
    <text evidence="2">The sequence shown here is derived from an EMBL/GenBank/DDBJ whole genome shotgun (WGS) entry which is preliminary data.</text>
</comment>
<evidence type="ECO:0000313" key="3">
    <source>
        <dbReference type="Proteomes" id="UP000031196"/>
    </source>
</evidence>
<dbReference type="Proteomes" id="UP000031196">
    <property type="component" value="Unassembled WGS sequence"/>
</dbReference>
<evidence type="ECO:0000313" key="2">
    <source>
        <dbReference type="EMBL" id="KIC65718.1"/>
    </source>
</evidence>
<dbReference type="RefSeq" id="WP_043454176.1">
    <property type="nucleotide sequence ID" value="NZ_JWTB01000029.1"/>
</dbReference>
<dbReference type="AlphaFoldDB" id="A0A0B4EGE2"/>
<dbReference type="InterPro" id="IPR051207">
    <property type="entry name" value="ComplexI_NDUFA9_subunit"/>
</dbReference>
<dbReference type="Pfam" id="PF13460">
    <property type="entry name" value="NAD_binding_10"/>
    <property type="match status" value="1"/>
</dbReference>
<dbReference type="PANTHER" id="PTHR12126:SF11">
    <property type="entry name" value="NADH DEHYDROGENASE [UBIQUINONE] 1 ALPHA SUBCOMPLEX SUBUNIT 9, MITOCHONDRIAL"/>
    <property type="match status" value="1"/>
</dbReference>
<organism evidence="2 3">
    <name type="scientific">Pseudarthrobacter phenanthrenivorans</name>
    <name type="common">Arthrobacter phenanthrenivorans</name>
    <dbReference type="NCBI Taxonomy" id="361575"/>
    <lineage>
        <taxon>Bacteria</taxon>
        <taxon>Bacillati</taxon>
        <taxon>Actinomycetota</taxon>
        <taxon>Actinomycetes</taxon>
        <taxon>Micrococcales</taxon>
        <taxon>Micrococcaceae</taxon>
        <taxon>Pseudarthrobacter</taxon>
    </lineage>
</organism>
<gene>
    <name evidence="2" type="ORF">RM50_14820</name>
</gene>
<feature type="domain" description="NAD(P)-binding" evidence="1">
    <location>
        <begin position="6"/>
        <end position="194"/>
    </location>
</feature>
<dbReference type="GO" id="GO:0044877">
    <property type="term" value="F:protein-containing complex binding"/>
    <property type="evidence" value="ECO:0007669"/>
    <property type="project" value="TreeGrafter"/>
</dbReference>
<dbReference type="InterPro" id="IPR036291">
    <property type="entry name" value="NAD(P)-bd_dom_sf"/>
</dbReference>
<accession>A0A0B4EGE2</accession>
<dbReference type="Gene3D" id="3.40.50.720">
    <property type="entry name" value="NAD(P)-binding Rossmann-like Domain"/>
    <property type="match status" value="1"/>
</dbReference>